<accession>A0A5B7H200</accession>
<evidence type="ECO:0000313" key="3">
    <source>
        <dbReference type="Proteomes" id="UP000324222"/>
    </source>
</evidence>
<name>A0A5B7H200_PORTR</name>
<dbReference type="AlphaFoldDB" id="A0A5B7H200"/>
<feature type="region of interest" description="Disordered" evidence="1">
    <location>
        <begin position="1"/>
        <end position="43"/>
    </location>
</feature>
<feature type="compositionally biased region" description="Basic and acidic residues" evidence="1">
    <location>
        <begin position="66"/>
        <end position="92"/>
    </location>
</feature>
<comment type="caution">
    <text evidence="2">The sequence shown here is derived from an EMBL/GenBank/DDBJ whole genome shotgun (WGS) entry which is preliminary data.</text>
</comment>
<feature type="region of interest" description="Disordered" evidence="1">
    <location>
        <begin position="59"/>
        <end position="104"/>
    </location>
</feature>
<proteinExistence type="predicted"/>
<sequence length="116" mass="12528">MRVRGSIPPTDPSPFVQQPGLTPSWLPPAASRHPSLPLASSGRSMLPVCHENKCWPQRITPGTHQHRWEEASPSEGVKRLTDGLSSKTERSRVPAANTTPTPPRLSPAVLCAGLIL</sequence>
<organism evidence="2 3">
    <name type="scientific">Portunus trituberculatus</name>
    <name type="common">Swimming crab</name>
    <name type="synonym">Neptunus trituberculatus</name>
    <dbReference type="NCBI Taxonomy" id="210409"/>
    <lineage>
        <taxon>Eukaryota</taxon>
        <taxon>Metazoa</taxon>
        <taxon>Ecdysozoa</taxon>
        <taxon>Arthropoda</taxon>
        <taxon>Crustacea</taxon>
        <taxon>Multicrustacea</taxon>
        <taxon>Malacostraca</taxon>
        <taxon>Eumalacostraca</taxon>
        <taxon>Eucarida</taxon>
        <taxon>Decapoda</taxon>
        <taxon>Pleocyemata</taxon>
        <taxon>Brachyura</taxon>
        <taxon>Eubrachyura</taxon>
        <taxon>Portunoidea</taxon>
        <taxon>Portunidae</taxon>
        <taxon>Portuninae</taxon>
        <taxon>Portunus</taxon>
    </lineage>
</organism>
<dbReference type="EMBL" id="VSRR010024963">
    <property type="protein sequence ID" value="MPC66581.1"/>
    <property type="molecule type" value="Genomic_DNA"/>
</dbReference>
<evidence type="ECO:0000256" key="1">
    <source>
        <dbReference type="SAM" id="MobiDB-lite"/>
    </source>
</evidence>
<reference evidence="2 3" key="1">
    <citation type="submission" date="2019-05" db="EMBL/GenBank/DDBJ databases">
        <title>Another draft genome of Portunus trituberculatus and its Hox gene families provides insights of decapod evolution.</title>
        <authorList>
            <person name="Jeong J.-H."/>
            <person name="Song I."/>
            <person name="Kim S."/>
            <person name="Choi T."/>
            <person name="Kim D."/>
            <person name="Ryu S."/>
            <person name="Kim W."/>
        </authorList>
    </citation>
    <scope>NUCLEOTIDE SEQUENCE [LARGE SCALE GENOMIC DNA]</scope>
    <source>
        <tissue evidence="2">Muscle</tissue>
    </source>
</reference>
<dbReference type="Proteomes" id="UP000324222">
    <property type="component" value="Unassembled WGS sequence"/>
</dbReference>
<evidence type="ECO:0000313" key="2">
    <source>
        <dbReference type="EMBL" id="MPC66581.1"/>
    </source>
</evidence>
<keyword evidence="3" id="KW-1185">Reference proteome</keyword>
<gene>
    <name evidence="2" type="ORF">E2C01_060730</name>
</gene>
<protein>
    <submittedName>
        <fullName evidence="2">Uncharacterized protein</fullName>
    </submittedName>
</protein>